<evidence type="ECO:0000313" key="1">
    <source>
        <dbReference type="EMBL" id="MPM47332.1"/>
    </source>
</evidence>
<gene>
    <name evidence="1" type="ORF">SDC9_94041</name>
</gene>
<sequence>MELTTETACDKAPQTLANGNGWIVINRFQTHAITENLEAIAMMTGGTVDERYGIGFTSDAAWGDQWLVHPYGEGDTPGFYGNWTFDQGERTGQMAVMLAKNFGRGRIFVVGDQNMWGDAFCNYADNYKLWLNSVAWLTGEKQLADPEQYEKWKKPHIILYENYQNAAWGNCDDEGFFNLFVALEREYWTFASNNLMGDAELIIFAHDGYALSEGEIKGMTKHLKSGRNIIVLNSSGIVPGKPALTEQLAGQFGEPRIDEYPKETSYNWAGTGSVILFKESADFSNKTIPHPQQRPNENQKADLEYLIARLDKYRR</sequence>
<reference evidence="1" key="1">
    <citation type="submission" date="2019-08" db="EMBL/GenBank/DDBJ databases">
        <authorList>
            <person name="Kucharzyk K."/>
            <person name="Murdoch R.W."/>
            <person name="Higgins S."/>
            <person name="Loffler F."/>
        </authorList>
    </citation>
    <scope>NUCLEOTIDE SEQUENCE</scope>
</reference>
<dbReference type="EMBL" id="VSSQ01011638">
    <property type="protein sequence ID" value="MPM47332.1"/>
    <property type="molecule type" value="Genomic_DNA"/>
</dbReference>
<accession>A0A645A2S8</accession>
<organism evidence="1">
    <name type="scientific">bioreactor metagenome</name>
    <dbReference type="NCBI Taxonomy" id="1076179"/>
    <lineage>
        <taxon>unclassified sequences</taxon>
        <taxon>metagenomes</taxon>
        <taxon>ecological metagenomes</taxon>
    </lineage>
</organism>
<comment type="caution">
    <text evidence="1">The sequence shown here is derived from an EMBL/GenBank/DDBJ whole genome shotgun (WGS) entry which is preliminary data.</text>
</comment>
<dbReference type="SUPFAM" id="SSF52317">
    <property type="entry name" value="Class I glutamine amidotransferase-like"/>
    <property type="match status" value="1"/>
</dbReference>
<dbReference type="InterPro" id="IPR029062">
    <property type="entry name" value="Class_I_gatase-like"/>
</dbReference>
<name>A0A645A2S8_9ZZZZ</name>
<proteinExistence type="predicted"/>
<protein>
    <submittedName>
        <fullName evidence="1">Uncharacterized protein</fullName>
    </submittedName>
</protein>
<dbReference type="AlphaFoldDB" id="A0A645A2S8"/>